<dbReference type="EMBL" id="CP012418">
    <property type="protein sequence ID" value="AOE50559.1"/>
    <property type="molecule type" value="Genomic_DNA"/>
</dbReference>
<name>A0A1B3BCM5_9GAMM</name>
<dbReference type="PANTHER" id="PTHR36302:SF1">
    <property type="entry name" value="COPPER CHAPERONE PCU(A)C"/>
    <property type="match status" value="1"/>
</dbReference>
<dbReference type="InterPro" id="IPR058248">
    <property type="entry name" value="Lxx211020-like"/>
</dbReference>
<dbReference type="Pfam" id="PF04314">
    <property type="entry name" value="PCuAC"/>
    <property type="match status" value="1"/>
</dbReference>
<evidence type="ECO:0008006" key="3">
    <source>
        <dbReference type="Google" id="ProtNLM"/>
    </source>
</evidence>
<dbReference type="Gene3D" id="2.60.40.1890">
    <property type="entry name" value="PCu(A)C copper chaperone"/>
    <property type="match status" value="1"/>
</dbReference>
<evidence type="ECO:0000313" key="2">
    <source>
        <dbReference type="Proteomes" id="UP000094147"/>
    </source>
</evidence>
<reference evidence="2" key="1">
    <citation type="submission" date="2015-08" db="EMBL/GenBank/DDBJ databases">
        <authorList>
            <person name="Kim K.M."/>
        </authorList>
    </citation>
    <scope>NUCLEOTIDE SEQUENCE [LARGE SCALE GENOMIC DNA]</scope>
    <source>
        <strain evidence="2">KCTC 23892</strain>
    </source>
</reference>
<dbReference type="KEGG" id="ksd:KS2013_1850"/>
<proteinExistence type="predicted"/>
<protein>
    <recommendedName>
        <fullName evidence="3">Copper chaperone PCu(A)C</fullName>
    </recommendedName>
</protein>
<dbReference type="STRING" id="1144748.KS2013_1850"/>
<dbReference type="InterPro" id="IPR007410">
    <property type="entry name" value="LpqE-like"/>
</dbReference>
<sequence length="106" mass="11638">MPSGVTNTAAFFTILNHTGEPVTLTGVSIEGADHVMMHETKVVDDMAKMVHLDKVIIDNEVRFEPGGKHVMVMGLSVTEATKSYNMKLHFANKPTLDVKAEVRNSK</sequence>
<dbReference type="SUPFAM" id="SSF110087">
    <property type="entry name" value="DR1885-like metal-binding protein"/>
    <property type="match status" value="1"/>
</dbReference>
<dbReference type="AlphaFoldDB" id="A0A1B3BCM5"/>
<gene>
    <name evidence="1" type="ORF">KS2013_1850</name>
</gene>
<keyword evidence="2" id="KW-1185">Reference proteome</keyword>
<dbReference type="Proteomes" id="UP000094147">
    <property type="component" value="Chromosome"/>
</dbReference>
<dbReference type="InterPro" id="IPR036182">
    <property type="entry name" value="PCuAC_sf"/>
</dbReference>
<organism evidence="1 2">
    <name type="scientific">Kangiella sediminilitoris</name>
    <dbReference type="NCBI Taxonomy" id="1144748"/>
    <lineage>
        <taxon>Bacteria</taxon>
        <taxon>Pseudomonadati</taxon>
        <taxon>Pseudomonadota</taxon>
        <taxon>Gammaproteobacteria</taxon>
        <taxon>Kangiellales</taxon>
        <taxon>Kangiellaceae</taxon>
        <taxon>Kangiella</taxon>
    </lineage>
</organism>
<accession>A0A1B3BCM5</accession>
<evidence type="ECO:0000313" key="1">
    <source>
        <dbReference type="EMBL" id="AOE50559.1"/>
    </source>
</evidence>
<dbReference type="PANTHER" id="PTHR36302">
    <property type="entry name" value="BLR7088 PROTEIN"/>
    <property type="match status" value="1"/>
</dbReference>